<dbReference type="OrthoDB" id="9787530at2"/>
<feature type="transmembrane region" description="Helical" evidence="1">
    <location>
        <begin position="7"/>
        <end position="25"/>
    </location>
</feature>
<feature type="transmembrane region" description="Helical" evidence="1">
    <location>
        <begin position="154"/>
        <end position="175"/>
    </location>
</feature>
<proteinExistence type="predicted"/>
<name>A0A0B7IS58_9PROT</name>
<dbReference type="EMBL" id="LN794158">
    <property type="protein sequence ID" value="CEN55134.1"/>
    <property type="molecule type" value="Genomic_DNA"/>
</dbReference>
<sequence>MSSKTQNSTLIGMAIIALILLTRSSHFGTSFLLPDATIAALFLTGMLMQKLRWLAIAIAVAFAVDFYALGFAGVSDYCMSLGYWGLIPTYAMVWGVGRYIAKQENPFALQVFVPSALIATSLAFVLSNAFWYAFSDKVSSLTIAEFSARVAQYFTPYLGYTAFYLGVAWIAQAAFQKLAIHQSKTA</sequence>
<organism evidence="2 3">
    <name type="scientific">Candidatus Methylopumilus turicensis</name>
    <dbReference type="NCBI Taxonomy" id="1581680"/>
    <lineage>
        <taxon>Bacteria</taxon>
        <taxon>Pseudomonadati</taxon>
        <taxon>Pseudomonadota</taxon>
        <taxon>Betaproteobacteria</taxon>
        <taxon>Nitrosomonadales</taxon>
        <taxon>Methylophilaceae</taxon>
        <taxon>Candidatus Methylopumilus</taxon>
    </lineage>
</organism>
<reference evidence="3" key="1">
    <citation type="submission" date="2014-12" db="EMBL/GenBank/DDBJ databases">
        <authorList>
            <person name="Salcher M.M."/>
        </authorList>
    </citation>
    <scope>NUCLEOTIDE SEQUENCE [LARGE SCALE GENOMIC DNA]</scope>
    <source>
        <strain evidence="3">MMS-10A-171</strain>
    </source>
</reference>
<dbReference type="Proteomes" id="UP000056322">
    <property type="component" value="Chromosome 1"/>
</dbReference>
<feature type="transmembrane region" description="Helical" evidence="1">
    <location>
        <begin position="53"/>
        <end position="75"/>
    </location>
</feature>
<feature type="transmembrane region" description="Helical" evidence="1">
    <location>
        <begin position="112"/>
        <end position="134"/>
    </location>
</feature>
<dbReference type="HOGENOM" id="CLU_086387_1_0_4"/>
<evidence type="ECO:0000313" key="2">
    <source>
        <dbReference type="EMBL" id="CEN55134.1"/>
    </source>
</evidence>
<dbReference type="AlphaFoldDB" id="A0A0B7IS58"/>
<feature type="transmembrane region" description="Helical" evidence="1">
    <location>
        <begin position="81"/>
        <end position="100"/>
    </location>
</feature>
<keyword evidence="1" id="KW-0812">Transmembrane</keyword>
<protein>
    <submittedName>
        <fullName evidence="2">Uncharacterized protein</fullName>
    </submittedName>
</protein>
<accession>A0A0B7IS58</accession>
<evidence type="ECO:0000256" key="1">
    <source>
        <dbReference type="SAM" id="Phobius"/>
    </source>
</evidence>
<dbReference type="STRING" id="1581680.BN1209_0077"/>
<keyword evidence="3" id="KW-1185">Reference proteome</keyword>
<keyword evidence="1" id="KW-0472">Membrane</keyword>
<evidence type="ECO:0000313" key="3">
    <source>
        <dbReference type="Proteomes" id="UP000056322"/>
    </source>
</evidence>
<gene>
    <name evidence="2" type="ORF">BN1209_0077</name>
</gene>
<dbReference type="KEGG" id="mbac:BN1209_0077"/>
<keyword evidence="1" id="KW-1133">Transmembrane helix</keyword>
<dbReference type="RefSeq" id="WP_045751859.1">
    <property type="nucleotide sequence ID" value="NZ_LN794158.1"/>
</dbReference>